<keyword evidence="8" id="KW-1185">Reference proteome</keyword>
<dbReference type="AlphaFoldDB" id="A0A0R1V890"/>
<evidence type="ECO:0000313" key="8">
    <source>
        <dbReference type="Proteomes" id="UP000051739"/>
    </source>
</evidence>
<dbReference type="Pfam" id="PF00497">
    <property type="entry name" value="SBP_bac_3"/>
    <property type="match status" value="1"/>
</dbReference>
<gene>
    <name evidence="7" type="ORF">FC60_GL000514</name>
</gene>
<organism evidence="7 8">
    <name type="scientific">Limosilactobacillus gastricus DSM 16045</name>
    <dbReference type="NCBI Taxonomy" id="1423749"/>
    <lineage>
        <taxon>Bacteria</taxon>
        <taxon>Bacillati</taxon>
        <taxon>Bacillota</taxon>
        <taxon>Bacilli</taxon>
        <taxon>Lactobacillales</taxon>
        <taxon>Lactobacillaceae</taxon>
        <taxon>Limosilactobacillus</taxon>
    </lineage>
</organism>
<dbReference type="Gene3D" id="3.40.190.10">
    <property type="entry name" value="Periplasmic binding protein-like II"/>
    <property type="match status" value="2"/>
</dbReference>
<dbReference type="RefSeq" id="WP_056937561.1">
    <property type="nucleotide sequence ID" value="NZ_AZFN01000015.1"/>
</dbReference>
<reference evidence="7 8" key="1">
    <citation type="journal article" date="2015" name="Genome Announc.">
        <title>Expanding the biotechnology potential of lactobacilli through comparative genomics of 213 strains and associated genera.</title>
        <authorList>
            <person name="Sun Z."/>
            <person name="Harris H.M."/>
            <person name="McCann A."/>
            <person name="Guo C."/>
            <person name="Argimon S."/>
            <person name="Zhang W."/>
            <person name="Yang X."/>
            <person name="Jeffery I.B."/>
            <person name="Cooney J.C."/>
            <person name="Kagawa T.F."/>
            <person name="Liu W."/>
            <person name="Song Y."/>
            <person name="Salvetti E."/>
            <person name="Wrobel A."/>
            <person name="Rasinkangas P."/>
            <person name="Parkhill J."/>
            <person name="Rea M.C."/>
            <person name="O'Sullivan O."/>
            <person name="Ritari J."/>
            <person name="Douillard F.P."/>
            <person name="Paul Ross R."/>
            <person name="Yang R."/>
            <person name="Briner A.E."/>
            <person name="Felis G.E."/>
            <person name="de Vos W.M."/>
            <person name="Barrangou R."/>
            <person name="Klaenhammer T.R."/>
            <person name="Caufield P.W."/>
            <person name="Cui Y."/>
            <person name="Zhang H."/>
            <person name="O'Toole P.W."/>
        </authorList>
    </citation>
    <scope>NUCLEOTIDE SEQUENCE [LARGE SCALE GENOMIC DNA]</scope>
    <source>
        <strain evidence="7 8">DSM 16045</strain>
    </source>
</reference>
<feature type="signal peptide" evidence="5">
    <location>
        <begin position="1"/>
        <end position="21"/>
    </location>
</feature>
<dbReference type="InterPro" id="IPR001638">
    <property type="entry name" value="Solute-binding_3/MltF_N"/>
</dbReference>
<dbReference type="EMBL" id="AZFN01000015">
    <property type="protein sequence ID" value="KRM01720.1"/>
    <property type="molecule type" value="Genomic_DNA"/>
</dbReference>
<dbReference type="PANTHER" id="PTHR35936">
    <property type="entry name" value="MEMBRANE-BOUND LYTIC MUREIN TRANSGLYCOSYLASE F"/>
    <property type="match status" value="1"/>
</dbReference>
<comment type="similarity">
    <text evidence="2 4">Belongs to the bacterial solute-binding protein 3 family.</text>
</comment>
<protein>
    <submittedName>
        <fullName evidence="7">Glutamine ABC transporter substrate binding component</fullName>
    </submittedName>
</protein>
<feature type="domain" description="Solute-binding protein family 3/N-terminal" evidence="6">
    <location>
        <begin position="46"/>
        <end position="274"/>
    </location>
</feature>
<dbReference type="GO" id="GO:0030313">
    <property type="term" value="C:cell envelope"/>
    <property type="evidence" value="ECO:0007669"/>
    <property type="project" value="UniProtKB-SubCell"/>
</dbReference>
<comment type="caution">
    <text evidence="7">The sequence shown here is derived from an EMBL/GenBank/DDBJ whole genome shotgun (WGS) entry which is preliminary data.</text>
</comment>
<evidence type="ECO:0000259" key="6">
    <source>
        <dbReference type="SMART" id="SM00062"/>
    </source>
</evidence>
<dbReference type="PANTHER" id="PTHR35936:SF34">
    <property type="entry name" value="ABC TRANSPORTER EXTRACELLULAR-BINDING PROTEIN YCKB-RELATED"/>
    <property type="match status" value="1"/>
</dbReference>
<evidence type="ECO:0000256" key="5">
    <source>
        <dbReference type="SAM" id="SignalP"/>
    </source>
</evidence>
<comment type="subcellular location">
    <subcellularLocation>
        <location evidence="1">Cell envelope</location>
    </subcellularLocation>
</comment>
<dbReference type="PATRIC" id="fig|1423749.3.peg.518"/>
<dbReference type="SUPFAM" id="SSF53850">
    <property type="entry name" value="Periplasmic binding protein-like II"/>
    <property type="match status" value="1"/>
</dbReference>
<evidence type="ECO:0000256" key="2">
    <source>
        <dbReference type="ARBA" id="ARBA00010333"/>
    </source>
</evidence>
<feature type="chain" id="PRO_5038726726" evidence="5">
    <location>
        <begin position="22"/>
        <end position="282"/>
    </location>
</feature>
<evidence type="ECO:0000256" key="3">
    <source>
        <dbReference type="ARBA" id="ARBA00022729"/>
    </source>
</evidence>
<dbReference type="CDD" id="cd00996">
    <property type="entry name" value="PBP2_AatB_like"/>
    <property type="match status" value="1"/>
</dbReference>
<sequence>MKKMKQFLALLCLGIVGVLLVGCQKQSVTQKANTQDTWAKIKKRGTLLIGVDDSFVPMDFRQKNGQLVGYDVDLTKAVCKKLGLKAEFQSIDWSMKETELRNGTIDVIWNGYTRTKARTKKVAFSRVYERSGQALVVRKDSGINKFSDMKGKTLGVQQGSTAYTDLLKYPKLLKQYIKNGTPIIYNDNNSSFLDLKAGRIQGVLTGSVYAGYYATHLDKNKYKLIGLDVFPSDQVAVGMRKGDRTLLKKINWALGELQKDGTLRKINQKWLGIDDDYLGPVD</sequence>
<evidence type="ECO:0000256" key="4">
    <source>
        <dbReference type="RuleBase" id="RU003744"/>
    </source>
</evidence>
<evidence type="ECO:0000256" key="1">
    <source>
        <dbReference type="ARBA" id="ARBA00004196"/>
    </source>
</evidence>
<dbReference type="InterPro" id="IPR018313">
    <property type="entry name" value="SBP_3_CS"/>
</dbReference>
<dbReference type="PROSITE" id="PS51257">
    <property type="entry name" value="PROKAR_LIPOPROTEIN"/>
    <property type="match status" value="1"/>
</dbReference>
<accession>A0A0R1V890</accession>
<keyword evidence="3 5" id="KW-0732">Signal</keyword>
<dbReference type="SMART" id="SM00062">
    <property type="entry name" value="PBPb"/>
    <property type="match status" value="1"/>
</dbReference>
<proteinExistence type="inferred from homology"/>
<dbReference type="PROSITE" id="PS01039">
    <property type="entry name" value="SBP_BACTERIAL_3"/>
    <property type="match status" value="1"/>
</dbReference>
<evidence type="ECO:0000313" key="7">
    <source>
        <dbReference type="EMBL" id="KRM01720.1"/>
    </source>
</evidence>
<dbReference type="Proteomes" id="UP000051739">
    <property type="component" value="Unassembled WGS sequence"/>
</dbReference>
<name>A0A0R1V890_9LACO</name>